<evidence type="ECO:0000313" key="2">
    <source>
        <dbReference type="Proteomes" id="UP000319908"/>
    </source>
</evidence>
<reference evidence="1 2" key="1">
    <citation type="journal article" date="2020" name="Antonie Van Leeuwenhoek">
        <title>Rhodopirellula heiligendammensis sp. nov., Rhodopirellula pilleata sp. nov., and Rhodopirellula solitaria sp. nov. isolated from natural or artificial marine surfaces in Northern Germany and California, USA, and emended description of the genus Rhodopirellula.</title>
        <authorList>
            <person name="Kallscheuer N."/>
            <person name="Wiegand S."/>
            <person name="Jogler M."/>
            <person name="Boedeker C."/>
            <person name="Peeters S.H."/>
            <person name="Rast P."/>
            <person name="Heuer A."/>
            <person name="Jetten M.S.M."/>
            <person name="Rohde M."/>
            <person name="Jogler C."/>
        </authorList>
    </citation>
    <scope>NUCLEOTIDE SEQUENCE [LARGE SCALE GENOMIC DNA]</scope>
    <source>
        <strain evidence="1 2">Poly21</strain>
    </source>
</reference>
<evidence type="ECO:0000313" key="1">
    <source>
        <dbReference type="EMBL" id="TWU10025.1"/>
    </source>
</evidence>
<gene>
    <name evidence="1" type="ORF">Poly21_53580</name>
</gene>
<accession>A0A5C6BCS5</accession>
<protein>
    <submittedName>
        <fullName evidence="1">Uncharacterized protein</fullName>
    </submittedName>
</protein>
<dbReference type="Proteomes" id="UP000319908">
    <property type="component" value="Unassembled WGS sequence"/>
</dbReference>
<comment type="caution">
    <text evidence="1">The sequence shown here is derived from an EMBL/GenBank/DDBJ whole genome shotgun (WGS) entry which is preliminary data.</text>
</comment>
<keyword evidence="2" id="KW-1185">Reference proteome</keyword>
<dbReference type="AlphaFoldDB" id="A0A5C6BCS5"/>
<organism evidence="1 2">
    <name type="scientific">Allorhodopirellula heiligendammensis</name>
    <dbReference type="NCBI Taxonomy" id="2714739"/>
    <lineage>
        <taxon>Bacteria</taxon>
        <taxon>Pseudomonadati</taxon>
        <taxon>Planctomycetota</taxon>
        <taxon>Planctomycetia</taxon>
        <taxon>Pirellulales</taxon>
        <taxon>Pirellulaceae</taxon>
        <taxon>Allorhodopirellula</taxon>
    </lineage>
</organism>
<sequence>MFGRKRCMNIGAVKRGHRSVTGGGMIFDPSGIRKSYFVRYPVVALRLPPAIVSEIPPG</sequence>
<name>A0A5C6BCS5_9BACT</name>
<proteinExistence type="predicted"/>
<dbReference type="EMBL" id="SJPU01000005">
    <property type="protein sequence ID" value="TWU10025.1"/>
    <property type="molecule type" value="Genomic_DNA"/>
</dbReference>